<evidence type="ECO:0000256" key="2">
    <source>
        <dbReference type="ARBA" id="ARBA00022729"/>
    </source>
</evidence>
<name>A0A6A0GWZ4_HYAAZ</name>
<keyword evidence="9" id="KW-1185">Reference proteome</keyword>
<dbReference type="PROSITE" id="PS50940">
    <property type="entry name" value="CHIT_BIND_II"/>
    <property type="match status" value="1"/>
</dbReference>
<evidence type="ECO:0000313" key="10">
    <source>
        <dbReference type="RefSeq" id="XP_018022212.1"/>
    </source>
</evidence>
<accession>A0A6A0GWZ4</accession>
<gene>
    <name evidence="10" type="primary">LOC108678341</name>
    <name evidence="8" type="ORF">HAZT_HAZT011177</name>
</gene>
<organism evidence="8">
    <name type="scientific">Hyalella azteca</name>
    <name type="common">Amphipod</name>
    <dbReference type="NCBI Taxonomy" id="294128"/>
    <lineage>
        <taxon>Eukaryota</taxon>
        <taxon>Metazoa</taxon>
        <taxon>Ecdysozoa</taxon>
        <taxon>Arthropoda</taxon>
        <taxon>Crustacea</taxon>
        <taxon>Multicrustacea</taxon>
        <taxon>Malacostraca</taxon>
        <taxon>Eumalacostraca</taxon>
        <taxon>Peracarida</taxon>
        <taxon>Amphipoda</taxon>
        <taxon>Senticaudata</taxon>
        <taxon>Talitrida</taxon>
        <taxon>Talitroidea</taxon>
        <taxon>Hyalellidae</taxon>
        <taxon>Hyalella</taxon>
    </lineage>
</organism>
<dbReference type="GO" id="GO:0005576">
    <property type="term" value="C:extracellular region"/>
    <property type="evidence" value="ECO:0007669"/>
    <property type="project" value="InterPro"/>
</dbReference>
<dbReference type="GO" id="GO:0008061">
    <property type="term" value="F:chitin binding"/>
    <property type="evidence" value="ECO:0007669"/>
    <property type="project" value="UniProtKB-KW"/>
</dbReference>
<dbReference type="InterPro" id="IPR051940">
    <property type="entry name" value="Chitin_bind-dev_reg"/>
</dbReference>
<reference evidence="10" key="4">
    <citation type="submission" date="2025-04" db="UniProtKB">
        <authorList>
            <consortium name="RefSeq"/>
        </authorList>
    </citation>
    <scope>IDENTIFICATION</scope>
    <source>
        <tissue evidence="10">Whole organism</tissue>
    </source>
</reference>
<evidence type="ECO:0000256" key="3">
    <source>
        <dbReference type="ARBA" id="ARBA00022737"/>
    </source>
</evidence>
<reference evidence="8" key="1">
    <citation type="submission" date="2014-08" db="EMBL/GenBank/DDBJ databases">
        <authorList>
            <person name="Murali S."/>
            <person name="Richards S."/>
            <person name="Bandaranaike D."/>
            <person name="Bellair M."/>
            <person name="Blankenburg K."/>
            <person name="Chao H."/>
            <person name="Dinh H."/>
            <person name="Doddapaneni H."/>
            <person name="Dugan-Rocha S."/>
            <person name="Elkadiri S."/>
            <person name="Gnanaolivu R."/>
            <person name="Hughes D."/>
            <person name="Lee S."/>
            <person name="Li M."/>
            <person name="Ming W."/>
            <person name="Munidasa M."/>
            <person name="Muniz J."/>
            <person name="Nguyen L."/>
            <person name="Osuji N."/>
            <person name="Pu L.-L."/>
            <person name="Puazo M."/>
            <person name="Skinner E."/>
            <person name="Qu C."/>
            <person name="Quiroz J."/>
            <person name="Raj R."/>
            <person name="Weissenberger G."/>
            <person name="Xin Y."/>
            <person name="Zou X."/>
            <person name="Han Y."/>
            <person name="Worley K."/>
            <person name="Muzny D."/>
            <person name="Gibbs R."/>
        </authorList>
    </citation>
    <scope>NUCLEOTIDE SEQUENCE</scope>
    <source>
        <strain evidence="8">HAZT.00-mixed</strain>
        <tissue evidence="8">Whole organism</tissue>
    </source>
</reference>
<proteinExistence type="predicted"/>
<dbReference type="RefSeq" id="XP_018022212.1">
    <property type="nucleotide sequence ID" value="XM_018166723.2"/>
</dbReference>
<evidence type="ECO:0000256" key="4">
    <source>
        <dbReference type="ARBA" id="ARBA00023157"/>
    </source>
</evidence>
<keyword evidence="4" id="KW-1015">Disulfide bond</keyword>
<dbReference type="Pfam" id="PF01607">
    <property type="entry name" value="CBM_14"/>
    <property type="match status" value="1"/>
</dbReference>
<dbReference type="EMBL" id="JQDR03012479">
    <property type="protein sequence ID" value="KAA0191182.1"/>
    <property type="molecule type" value="Genomic_DNA"/>
</dbReference>
<dbReference type="OrthoDB" id="6371962at2759"/>
<dbReference type="KEGG" id="hazt:108678341"/>
<sequence>MKTFVLLSIFAAVAAAREFNYTEDVSTNPRPIYETTVPSIPHGETNETTATEAPECRPLCTDWILPHPRDCTKFFLCSNLAPYEMDCPAKLHYSEERKRCDYPDEAGCTAYPTASCDNSDSPPA</sequence>
<evidence type="ECO:0000256" key="1">
    <source>
        <dbReference type="ARBA" id="ARBA00022669"/>
    </source>
</evidence>
<dbReference type="InterPro" id="IPR036508">
    <property type="entry name" value="Chitin-bd_dom_sf"/>
</dbReference>
<keyword evidence="5" id="KW-0325">Glycoprotein</keyword>
<feature type="chain" id="PRO_5044628538" evidence="6">
    <location>
        <begin position="17"/>
        <end position="124"/>
    </location>
</feature>
<dbReference type="Gene3D" id="2.170.140.10">
    <property type="entry name" value="Chitin binding domain"/>
    <property type="match status" value="1"/>
</dbReference>
<dbReference type="SUPFAM" id="SSF57625">
    <property type="entry name" value="Invertebrate chitin-binding proteins"/>
    <property type="match status" value="1"/>
</dbReference>
<feature type="signal peptide" evidence="6">
    <location>
        <begin position="1"/>
        <end position="16"/>
    </location>
</feature>
<feature type="domain" description="Chitin-binding type-2" evidence="7">
    <location>
        <begin position="57"/>
        <end position="110"/>
    </location>
</feature>
<evidence type="ECO:0000313" key="9">
    <source>
        <dbReference type="Proteomes" id="UP000694843"/>
    </source>
</evidence>
<evidence type="ECO:0000256" key="5">
    <source>
        <dbReference type="ARBA" id="ARBA00023180"/>
    </source>
</evidence>
<evidence type="ECO:0000256" key="6">
    <source>
        <dbReference type="SAM" id="SignalP"/>
    </source>
</evidence>
<protein>
    <submittedName>
        <fullName evidence="10">Endochitinase</fullName>
    </submittedName>
</protein>
<evidence type="ECO:0000313" key="8">
    <source>
        <dbReference type="EMBL" id="KAA0191182.1"/>
    </source>
</evidence>
<keyword evidence="1" id="KW-0147">Chitin-binding</keyword>
<evidence type="ECO:0000259" key="7">
    <source>
        <dbReference type="PROSITE" id="PS50940"/>
    </source>
</evidence>
<keyword evidence="3" id="KW-0677">Repeat</keyword>
<reference evidence="8" key="2">
    <citation type="journal article" date="2018" name="Environ. Sci. Technol.">
        <title>The Toxicogenome of Hyalella azteca: A Model for Sediment Ecotoxicology and Evolutionary Toxicology.</title>
        <authorList>
            <person name="Poynton H.C."/>
            <person name="Hasenbein S."/>
            <person name="Benoit J.B."/>
            <person name="Sepulveda M.S."/>
            <person name="Poelchau M.F."/>
            <person name="Hughes D.S.T."/>
            <person name="Murali S.C."/>
            <person name="Chen S."/>
            <person name="Glastad K.M."/>
            <person name="Goodisman M.A.D."/>
            <person name="Werren J.H."/>
            <person name="Vineis J.H."/>
            <person name="Bowen J.L."/>
            <person name="Friedrich M."/>
            <person name="Jones J."/>
            <person name="Robertson H.M."/>
            <person name="Feyereisen R."/>
            <person name="Mechler-Hickson A."/>
            <person name="Mathers N."/>
            <person name="Lee C.E."/>
            <person name="Colbourne J.K."/>
            <person name="Biales A."/>
            <person name="Johnston J.S."/>
            <person name="Wellborn G.A."/>
            <person name="Rosendale A.J."/>
            <person name="Cridge A.G."/>
            <person name="Munoz-Torres M.C."/>
            <person name="Bain P.A."/>
            <person name="Manny A.R."/>
            <person name="Major K.M."/>
            <person name="Lambert F.N."/>
            <person name="Vulpe C.D."/>
            <person name="Tuck P."/>
            <person name="Blalock B.J."/>
            <person name="Lin Y.Y."/>
            <person name="Smith M.E."/>
            <person name="Ochoa-Acuna H."/>
            <person name="Chen M.M."/>
            <person name="Childers C.P."/>
            <person name="Qu J."/>
            <person name="Dugan S."/>
            <person name="Lee S.L."/>
            <person name="Chao H."/>
            <person name="Dinh H."/>
            <person name="Han Y."/>
            <person name="Doddapaneni H."/>
            <person name="Worley K.C."/>
            <person name="Muzny D.M."/>
            <person name="Gibbs R.A."/>
            <person name="Richards S."/>
        </authorList>
    </citation>
    <scope>NUCLEOTIDE SEQUENCE</scope>
    <source>
        <strain evidence="8">HAZT.00-mixed</strain>
        <tissue evidence="8">Whole organism</tissue>
    </source>
</reference>
<dbReference type="GeneID" id="108678341"/>
<dbReference type="Proteomes" id="UP000711488">
    <property type="component" value="Unassembled WGS sequence"/>
</dbReference>
<reference evidence="8" key="3">
    <citation type="submission" date="2019-06" db="EMBL/GenBank/DDBJ databases">
        <authorList>
            <person name="Poynton C."/>
            <person name="Hasenbein S."/>
            <person name="Benoit J.B."/>
            <person name="Sepulveda M.S."/>
            <person name="Poelchau M.F."/>
            <person name="Murali S.C."/>
            <person name="Chen S."/>
            <person name="Glastad K.M."/>
            <person name="Werren J.H."/>
            <person name="Vineis J.H."/>
            <person name="Bowen J.L."/>
            <person name="Friedrich M."/>
            <person name="Jones J."/>
            <person name="Robertson H.M."/>
            <person name="Feyereisen R."/>
            <person name="Mechler-Hickson A."/>
            <person name="Mathers N."/>
            <person name="Lee C.E."/>
            <person name="Colbourne J.K."/>
            <person name="Biales A."/>
            <person name="Johnston J.S."/>
            <person name="Wellborn G.A."/>
            <person name="Rosendale A.J."/>
            <person name="Cridge A.G."/>
            <person name="Munoz-Torres M.C."/>
            <person name="Bain P.A."/>
            <person name="Manny A.R."/>
            <person name="Major K.M."/>
            <person name="Lambert F.N."/>
            <person name="Vulpe C.D."/>
            <person name="Tuck P."/>
            <person name="Blalock B.J."/>
            <person name="Lin Y.-Y."/>
            <person name="Smith M.E."/>
            <person name="Ochoa-Acuna H."/>
            <person name="Chen M.-J.M."/>
            <person name="Childers C.P."/>
            <person name="Qu J."/>
            <person name="Dugan S."/>
            <person name="Lee S.L."/>
            <person name="Chao H."/>
            <person name="Dinh H."/>
            <person name="Han Y."/>
            <person name="Doddapaneni H."/>
            <person name="Worley K.C."/>
            <person name="Muzny D.M."/>
            <person name="Gibbs R.A."/>
            <person name="Richards S."/>
        </authorList>
    </citation>
    <scope>NUCLEOTIDE SEQUENCE</scope>
    <source>
        <strain evidence="8">HAZT.00-mixed</strain>
        <tissue evidence="8">Whole organism</tissue>
    </source>
</reference>
<dbReference type="PANTHER" id="PTHR23301:SF0">
    <property type="entry name" value="CHITIN-BINDING TYPE-2 DOMAIN-CONTAINING PROTEIN-RELATED"/>
    <property type="match status" value="1"/>
</dbReference>
<dbReference type="AlphaFoldDB" id="A0A6A0GWZ4"/>
<keyword evidence="2 6" id="KW-0732">Signal</keyword>
<dbReference type="InterPro" id="IPR002557">
    <property type="entry name" value="Chitin-bd_dom"/>
</dbReference>
<dbReference type="SMART" id="SM00494">
    <property type="entry name" value="ChtBD2"/>
    <property type="match status" value="1"/>
</dbReference>
<dbReference type="PANTHER" id="PTHR23301">
    <property type="entry name" value="CHITIN BINDING PERITROPHIN-A"/>
    <property type="match status" value="1"/>
</dbReference>
<dbReference type="Proteomes" id="UP000694843">
    <property type="component" value="Unplaced"/>
</dbReference>